<evidence type="ECO:0000313" key="3">
    <source>
        <dbReference type="EMBL" id="KZP11162.1"/>
    </source>
</evidence>
<organism evidence="3 4">
    <name type="scientific">Athelia psychrophila</name>
    <dbReference type="NCBI Taxonomy" id="1759441"/>
    <lineage>
        <taxon>Eukaryota</taxon>
        <taxon>Fungi</taxon>
        <taxon>Dikarya</taxon>
        <taxon>Basidiomycota</taxon>
        <taxon>Agaricomycotina</taxon>
        <taxon>Agaricomycetes</taxon>
        <taxon>Agaricomycetidae</taxon>
        <taxon>Atheliales</taxon>
        <taxon>Atheliaceae</taxon>
        <taxon>Athelia</taxon>
    </lineage>
</organism>
<evidence type="ECO:0000313" key="4">
    <source>
        <dbReference type="Proteomes" id="UP000076532"/>
    </source>
</evidence>
<dbReference type="InterPro" id="IPR045340">
    <property type="entry name" value="DUF6533"/>
</dbReference>
<feature type="transmembrane region" description="Helical" evidence="1">
    <location>
        <begin position="183"/>
        <end position="204"/>
    </location>
</feature>
<feature type="non-terminal residue" evidence="3">
    <location>
        <position position="249"/>
    </location>
</feature>
<dbReference type="Proteomes" id="UP000076532">
    <property type="component" value="Unassembled WGS sequence"/>
</dbReference>
<keyword evidence="1" id="KW-1133">Transmembrane helix</keyword>
<feature type="domain" description="DUF6533" evidence="2">
    <location>
        <begin position="1"/>
        <end position="50"/>
    </location>
</feature>
<gene>
    <name evidence="3" type="ORF">FIBSPDRAFT_708454</name>
</gene>
<accession>A0A166A1T8</accession>
<dbReference type="EMBL" id="KV417667">
    <property type="protein sequence ID" value="KZP11162.1"/>
    <property type="molecule type" value="Genomic_DNA"/>
</dbReference>
<sequence length="249" mass="28149">YVGFSAFTILIWDHVITFPDEARCSLTCGPGKRHSVLIWLFFFIRYVMPLSFIVNLVGNCERYVRYEGIMTAVGVEIVGLMMLIRVYALYHKSRYIAGGVAFILFVETATNVYLLVYASAVAHWSPSPCSMIFSGNHIATSATAWMPLLYETIVFKLTLFRTLESLKNGETAYLLRTMFRDGLIYYAVIFTVNLTLTVMIISAPVGIQNVAAHACLIQNLKIIMMSRITLNLRRRAHKSIGASEATYHY</sequence>
<dbReference type="AlphaFoldDB" id="A0A166A1T8"/>
<feature type="transmembrane region" description="Helical" evidence="1">
    <location>
        <begin position="100"/>
        <end position="124"/>
    </location>
</feature>
<proteinExistence type="predicted"/>
<keyword evidence="4" id="KW-1185">Reference proteome</keyword>
<feature type="transmembrane region" description="Helical" evidence="1">
    <location>
        <begin position="36"/>
        <end position="57"/>
    </location>
</feature>
<keyword evidence="1" id="KW-0812">Transmembrane</keyword>
<dbReference type="OrthoDB" id="3354157at2759"/>
<evidence type="ECO:0000259" key="2">
    <source>
        <dbReference type="Pfam" id="PF20151"/>
    </source>
</evidence>
<evidence type="ECO:0000256" key="1">
    <source>
        <dbReference type="SAM" id="Phobius"/>
    </source>
</evidence>
<protein>
    <recommendedName>
        <fullName evidence="2">DUF6533 domain-containing protein</fullName>
    </recommendedName>
</protein>
<keyword evidence="1" id="KW-0472">Membrane</keyword>
<reference evidence="3 4" key="1">
    <citation type="journal article" date="2016" name="Mol. Biol. Evol.">
        <title>Comparative Genomics of Early-Diverging Mushroom-Forming Fungi Provides Insights into the Origins of Lignocellulose Decay Capabilities.</title>
        <authorList>
            <person name="Nagy L.G."/>
            <person name="Riley R."/>
            <person name="Tritt A."/>
            <person name="Adam C."/>
            <person name="Daum C."/>
            <person name="Floudas D."/>
            <person name="Sun H."/>
            <person name="Yadav J.S."/>
            <person name="Pangilinan J."/>
            <person name="Larsson K.H."/>
            <person name="Matsuura K."/>
            <person name="Barry K."/>
            <person name="Labutti K."/>
            <person name="Kuo R."/>
            <person name="Ohm R.A."/>
            <person name="Bhattacharya S.S."/>
            <person name="Shirouzu T."/>
            <person name="Yoshinaga Y."/>
            <person name="Martin F.M."/>
            <person name="Grigoriev I.V."/>
            <person name="Hibbett D.S."/>
        </authorList>
    </citation>
    <scope>NUCLEOTIDE SEQUENCE [LARGE SCALE GENOMIC DNA]</scope>
    <source>
        <strain evidence="3 4">CBS 109695</strain>
    </source>
</reference>
<feature type="non-terminal residue" evidence="3">
    <location>
        <position position="1"/>
    </location>
</feature>
<feature type="transmembrane region" description="Helical" evidence="1">
    <location>
        <begin position="69"/>
        <end position="88"/>
    </location>
</feature>
<feature type="transmembrane region" description="Helical" evidence="1">
    <location>
        <begin position="144"/>
        <end position="163"/>
    </location>
</feature>
<dbReference type="Pfam" id="PF20151">
    <property type="entry name" value="DUF6533"/>
    <property type="match status" value="1"/>
</dbReference>
<name>A0A166A1T8_9AGAM</name>